<feature type="signal peptide" evidence="1">
    <location>
        <begin position="1"/>
        <end position="23"/>
    </location>
</feature>
<gene>
    <name evidence="2" type="ORF">A2531_01525</name>
</gene>
<organism evidence="2 3">
    <name type="scientific">Candidatus Falkowbacteria bacterium RIFOXYD2_FULL_34_120</name>
    <dbReference type="NCBI Taxonomy" id="1798007"/>
    <lineage>
        <taxon>Bacteria</taxon>
        <taxon>Candidatus Falkowiibacteriota</taxon>
    </lineage>
</organism>
<evidence type="ECO:0000313" key="2">
    <source>
        <dbReference type="EMBL" id="OGF41179.1"/>
    </source>
</evidence>
<dbReference type="SUPFAM" id="SSF51445">
    <property type="entry name" value="(Trans)glycosidases"/>
    <property type="match status" value="1"/>
</dbReference>
<reference evidence="2 3" key="1">
    <citation type="journal article" date="2016" name="Nat. Commun.">
        <title>Thousands of microbial genomes shed light on interconnected biogeochemical processes in an aquifer system.</title>
        <authorList>
            <person name="Anantharaman K."/>
            <person name="Brown C.T."/>
            <person name="Hug L.A."/>
            <person name="Sharon I."/>
            <person name="Castelle C.J."/>
            <person name="Probst A.J."/>
            <person name="Thomas B.C."/>
            <person name="Singh A."/>
            <person name="Wilkins M.J."/>
            <person name="Karaoz U."/>
            <person name="Brodie E.L."/>
            <person name="Williams K.H."/>
            <person name="Hubbard S.S."/>
            <person name="Banfield J.F."/>
        </authorList>
    </citation>
    <scope>NUCLEOTIDE SEQUENCE [LARGE SCALE GENOMIC DNA]</scope>
</reference>
<evidence type="ECO:0000313" key="3">
    <source>
        <dbReference type="Proteomes" id="UP000177579"/>
    </source>
</evidence>
<feature type="chain" id="PRO_5009521402" description="GH10 domain-containing protein" evidence="1">
    <location>
        <begin position="24"/>
        <end position="424"/>
    </location>
</feature>
<dbReference type="Proteomes" id="UP000177579">
    <property type="component" value="Unassembled WGS sequence"/>
</dbReference>
<proteinExistence type="predicted"/>
<protein>
    <recommendedName>
        <fullName evidence="4">GH10 domain-containing protein</fullName>
    </recommendedName>
</protein>
<comment type="caution">
    <text evidence="2">The sequence shown here is derived from an EMBL/GenBank/DDBJ whole genome shotgun (WGS) entry which is preliminary data.</text>
</comment>
<dbReference type="PROSITE" id="PS51257">
    <property type="entry name" value="PROKAR_LIPOPROTEIN"/>
    <property type="match status" value="1"/>
</dbReference>
<evidence type="ECO:0008006" key="4">
    <source>
        <dbReference type="Google" id="ProtNLM"/>
    </source>
</evidence>
<accession>A0A1F5TQS1</accession>
<dbReference type="InterPro" id="IPR017853">
    <property type="entry name" value="GH"/>
</dbReference>
<name>A0A1F5TQS1_9BACT</name>
<evidence type="ECO:0000256" key="1">
    <source>
        <dbReference type="SAM" id="SignalP"/>
    </source>
</evidence>
<dbReference type="AlphaFoldDB" id="A0A1F5TQS1"/>
<keyword evidence="1" id="KW-0732">Signal</keyword>
<dbReference type="EMBL" id="MFGO01000013">
    <property type="protein sequence ID" value="OGF41179.1"/>
    <property type="molecule type" value="Genomic_DNA"/>
</dbReference>
<dbReference type="Gene3D" id="3.20.20.80">
    <property type="entry name" value="Glycosidases"/>
    <property type="match status" value="1"/>
</dbReference>
<sequence length="424" mass="49131">MRKILFTALIVFILCGCSRGAENQEKENESINGINHYNILFQNQYGGLLKNKKISIEKVRDNLLMNFGEGFSNINLLQTDSGAILFDVQENITADEIIKALKIDKKNKEQYSQKEKYNLLIIPLAWPTENNKDISLGKFSTFQIKILETYAEVFEKNNIQVDFVQILGGFNQRMQAEFNFALDESLDFVEVYAARTRKLFPDAKIIISVGEMLCYNEYALQASDQRCSGDLKSGKFINQWDFIEKINNKNVSYEIVGYKYFPALDHSSLFIDFEKMFDDLIGTGKKIYIEEFFIPGAEPMAGFIKNKPDNGWSQDYRAKFLSRVLKYINHHPDVVGINYLEKDGVGDWEDFDYKLINKEKNKNLGFLVVEDWYKSLDLEAETKTDEDGRVIMPVRPGLYEFKLNWRTKRIVDLGDNSNITIKFE</sequence>